<evidence type="ECO:0000313" key="2">
    <source>
        <dbReference type="EMBL" id="RUS33542.1"/>
    </source>
</evidence>
<accession>A0A433QUR8</accession>
<comment type="caution">
    <text evidence="2">The sequence shown here is derived from an EMBL/GenBank/DDBJ whole genome shotgun (WGS) entry which is preliminary data.</text>
</comment>
<gene>
    <name evidence="2" type="ORF">BC938DRAFT_471149</name>
</gene>
<sequence length="99" mass="11006">MRPTLFLIVTLLSLTALVYGCDLRSTYTIPSGETQTDFCNKFGPECTEVSKGKATELCENWRTKQVKVYCHQLNKTSSDPCDVAHDWTAEVAKNLGATN</sequence>
<evidence type="ECO:0000313" key="3">
    <source>
        <dbReference type="Proteomes" id="UP000274822"/>
    </source>
</evidence>
<organism evidence="2 3">
    <name type="scientific">Jimgerdemannia flammicorona</name>
    <dbReference type="NCBI Taxonomy" id="994334"/>
    <lineage>
        <taxon>Eukaryota</taxon>
        <taxon>Fungi</taxon>
        <taxon>Fungi incertae sedis</taxon>
        <taxon>Mucoromycota</taxon>
        <taxon>Mucoromycotina</taxon>
        <taxon>Endogonomycetes</taxon>
        <taxon>Endogonales</taxon>
        <taxon>Endogonaceae</taxon>
        <taxon>Jimgerdemannia</taxon>
    </lineage>
</organism>
<evidence type="ECO:0008006" key="4">
    <source>
        <dbReference type="Google" id="ProtNLM"/>
    </source>
</evidence>
<feature type="signal peptide" evidence="1">
    <location>
        <begin position="1"/>
        <end position="20"/>
    </location>
</feature>
<dbReference type="AlphaFoldDB" id="A0A433QUR8"/>
<feature type="chain" id="PRO_5019564007" description="Lipoprotein" evidence="1">
    <location>
        <begin position="21"/>
        <end position="99"/>
    </location>
</feature>
<protein>
    <recommendedName>
        <fullName evidence="4">Lipoprotein</fullName>
    </recommendedName>
</protein>
<dbReference type="Proteomes" id="UP000274822">
    <property type="component" value="Unassembled WGS sequence"/>
</dbReference>
<name>A0A433QUR8_9FUNG</name>
<evidence type="ECO:0000256" key="1">
    <source>
        <dbReference type="SAM" id="SignalP"/>
    </source>
</evidence>
<dbReference type="PROSITE" id="PS51257">
    <property type="entry name" value="PROKAR_LIPOPROTEIN"/>
    <property type="match status" value="1"/>
</dbReference>
<dbReference type="EMBL" id="RBNJ01001110">
    <property type="protein sequence ID" value="RUS33542.1"/>
    <property type="molecule type" value="Genomic_DNA"/>
</dbReference>
<reference evidence="2 3" key="1">
    <citation type="journal article" date="2018" name="New Phytol.">
        <title>Phylogenomics of Endogonaceae and evolution of mycorrhizas within Mucoromycota.</title>
        <authorList>
            <person name="Chang Y."/>
            <person name="Desiro A."/>
            <person name="Na H."/>
            <person name="Sandor L."/>
            <person name="Lipzen A."/>
            <person name="Clum A."/>
            <person name="Barry K."/>
            <person name="Grigoriev I.V."/>
            <person name="Martin F.M."/>
            <person name="Stajich J.E."/>
            <person name="Smith M.E."/>
            <person name="Bonito G."/>
            <person name="Spatafora J.W."/>
        </authorList>
    </citation>
    <scope>NUCLEOTIDE SEQUENCE [LARGE SCALE GENOMIC DNA]</scope>
    <source>
        <strain evidence="2 3">AD002</strain>
    </source>
</reference>
<keyword evidence="1" id="KW-0732">Signal</keyword>
<keyword evidence="3" id="KW-1185">Reference proteome</keyword>
<proteinExistence type="predicted"/>